<dbReference type="OrthoDB" id="5429770at2759"/>
<sequence>MSWEGLLIGKLNFHFFLIWLASCGWGTSLRVYRGLLSDQPQPNINSQFFLLRTISPSEIPSFHNTLHQSILISSDVLNLSALRGSLNQLTISRRNTIKPICDLASLLVVERMVFCGKPSGGCHACRARKTKCDKISEGCTQCFRAKRECPGYRAQGDLVFRDESSNVARKAKAKEAKKQRALKSAPLSVLPPPEEEASLELVQQKDSHLLTLQLAPTIEDLAVGFFISNYVIENNRPHRGHLDPIQDMTRVGELDEGLLSSMKAVGLAGFAHASHAPHLVKNARYQYMRAIQSTNIALRDPESAKKDSTLMSIMILGIFETITGTEQKSIKDWSEHIKGAAAVIKLRGPDQIKTSVGRRLLVHVTAYLMIACMNKGIALPSHMIDYMTAAFELVKTPDPAFIIQDTMVRFSTLHADMVQKKLTDRETILSKCLELDAKLLKIQTDPQPGWEYTTVFTEEESEHVFNGRYHVYHDYWMAQMWNTLRTARILLNEVIRNTLLEGFSTSPPAFSSAEHTAQFQISTDTMYEMQADTLYSVPQHIGYFPQGETHFQTVAEVDQSNLPSIKMSGGAFLMWPLWLAGILDVSTEEIRRFVKNNLDFIGTTMGIKQAHVLADVLEAKTPIQVWQDDLD</sequence>
<dbReference type="PROSITE" id="PS50048">
    <property type="entry name" value="ZN2_CY6_FUNGAL_2"/>
    <property type="match status" value="1"/>
</dbReference>
<proteinExistence type="predicted"/>
<dbReference type="PROSITE" id="PS00463">
    <property type="entry name" value="ZN2_CY6_FUNGAL_1"/>
    <property type="match status" value="1"/>
</dbReference>
<evidence type="ECO:0000259" key="2">
    <source>
        <dbReference type="PROSITE" id="PS50048"/>
    </source>
</evidence>
<dbReference type="SMART" id="SM00066">
    <property type="entry name" value="GAL4"/>
    <property type="match status" value="1"/>
</dbReference>
<organism evidence="3 4">
    <name type="scientific">Hyaloscypha variabilis (strain UAMH 11265 / GT02V1 / F)</name>
    <name type="common">Meliniomyces variabilis</name>
    <dbReference type="NCBI Taxonomy" id="1149755"/>
    <lineage>
        <taxon>Eukaryota</taxon>
        <taxon>Fungi</taxon>
        <taxon>Dikarya</taxon>
        <taxon>Ascomycota</taxon>
        <taxon>Pezizomycotina</taxon>
        <taxon>Leotiomycetes</taxon>
        <taxon>Helotiales</taxon>
        <taxon>Hyaloscyphaceae</taxon>
        <taxon>Hyaloscypha</taxon>
        <taxon>Hyaloscypha variabilis</taxon>
    </lineage>
</organism>
<dbReference type="STRING" id="1149755.A0A2J6R8L8"/>
<dbReference type="InterPro" id="IPR036864">
    <property type="entry name" value="Zn2-C6_fun-type_DNA-bd_sf"/>
</dbReference>
<evidence type="ECO:0000313" key="4">
    <source>
        <dbReference type="Proteomes" id="UP000235786"/>
    </source>
</evidence>
<dbReference type="InterPro" id="IPR021858">
    <property type="entry name" value="Fun_TF"/>
</dbReference>
<dbReference type="PANTHER" id="PTHR38791">
    <property type="entry name" value="ZN(II)2CYS6 TRANSCRIPTION FACTOR (EUROFUNG)-RELATED-RELATED"/>
    <property type="match status" value="1"/>
</dbReference>
<evidence type="ECO:0000256" key="1">
    <source>
        <dbReference type="ARBA" id="ARBA00023242"/>
    </source>
</evidence>
<dbReference type="Gene3D" id="4.10.240.10">
    <property type="entry name" value="Zn(2)-C6 fungal-type DNA-binding domain"/>
    <property type="match status" value="1"/>
</dbReference>
<evidence type="ECO:0000313" key="3">
    <source>
        <dbReference type="EMBL" id="PMD34858.1"/>
    </source>
</evidence>
<dbReference type="Proteomes" id="UP000235786">
    <property type="component" value="Unassembled WGS sequence"/>
</dbReference>
<feature type="domain" description="Zn(2)-C6 fungal-type" evidence="2">
    <location>
        <begin position="121"/>
        <end position="149"/>
    </location>
</feature>
<protein>
    <recommendedName>
        <fullName evidence="2">Zn(2)-C6 fungal-type domain-containing protein</fullName>
    </recommendedName>
</protein>
<dbReference type="Pfam" id="PF11951">
    <property type="entry name" value="Fungal_trans_2"/>
    <property type="match status" value="1"/>
</dbReference>
<keyword evidence="4" id="KW-1185">Reference proteome</keyword>
<dbReference type="PANTHER" id="PTHR38791:SF5">
    <property type="entry name" value="TRANSCRIPTION FACTOR DBAG-RELATED"/>
    <property type="match status" value="1"/>
</dbReference>
<dbReference type="SUPFAM" id="SSF57701">
    <property type="entry name" value="Zn2/Cys6 DNA-binding domain"/>
    <property type="match status" value="1"/>
</dbReference>
<keyword evidence="1" id="KW-0539">Nucleus</keyword>
<dbReference type="GO" id="GO:0008270">
    <property type="term" value="F:zinc ion binding"/>
    <property type="evidence" value="ECO:0007669"/>
    <property type="project" value="InterPro"/>
</dbReference>
<gene>
    <name evidence="3" type="ORF">L207DRAFT_603991</name>
</gene>
<name>A0A2J6R8L8_HYAVF</name>
<dbReference type="AlphaFoldDB" id="A0A2J6R8L8"/>
<reference evidence="3 4" key="1">
    <citation type="submission" date="2016-04" db="EMBL/GenBank/DDBJ databases">
        <title>A degradative enzymes factory behind the ericoid mycorrhizal symbiosis.</title>
        <authorList>
            <consortium name="DOE Joint Genome Institute"/>
            <person name="Martino E."/>
            <person name="Morin E."/>
            <person name="Grelet G."/>
            <person name="Kuo A."/>
            <person name="Kohler A."/>
            <person name="Daghino S."/>
            <person name="Barry K."/>
            <person name="Choi C."/>
            <person name="Cichocki N."/>
            <person name="Clum A."/>
            <person name="Copeland A."/>
            <person name="Hainaut M."/>
            <person name="Haridas S."/>
            <person name="Labutti K."/>
            <person name="Lindquist E."/>
            <person name="Lipzen A."/>
            <person name="Khouja H.-R."/>
            <person name="Murat C."/>
            <person name="Ohm R."/>
            <person name="Olson A."/>
            <person name="Spatafora J."/>
            <person name="Veneault-Fourrey C."/>
            <person name="Henrissat B."/>
            <person name="Grigoriev I."/>
            <person name="Martin F."/>
            <person name="Perotto S."/>
        </authorList>
    </citation>
    <scope>NUCLEOTIDE SEQUENCE [LARGE SCALE GENOMIC DNA]</scope>
    <source>
        <strain evidence="3 4">F</strain>
    </source>
</reference>
<dbReference type="InterPro" id="IPR001138">
    <property type="entry name" value="Zn2Cys6_DnaBD"/>
</dbReference>
<dbReference type="CDD" id="cd00067">
    <property type="entry name" value="GAL4"/>
    <property type="match status" value="1"/>
</dbReference>
<dbReference type="InterPro" id="IPR053175">
    <property type="entry name" value="DHMBA_Reg_Transcription_Factor"/>
</dbReference>
<dbReference type="EMBL" id="KZ613953">
    <property type="protein sequence ID" value="PMD34858.1"/>
    <property type="molecule type" value="Genomic_DNA"/>
</dbReference>
<accession>A0A2J6R8L8</accession>
<dbReference type="GO" id="GO:0000981">
    <property type="term" value="F:DNA-binding transcription factor activity, RNA polymerase II-specific"/>
    <property type="evidence" value="ECO:0007669"/>
    <property type="project" value="InterPro"/>
</dbReference>